<dbReference type="CDD" id="cd07812">
    <property type="entry name" value="SRPBCC"/>
    <property type="match status" value="1"/>
</dbReference>
<evidence type="ECO:0000256" key="1">
    <source>
        <dbReference type="SAM" id="MobiDB-lite"/>
    </source>
</evidence>
<proteinExistence type="predicted"/>
<dbReference type="eggNOG" id="arCOG02899">
    <property type="taxonomic scope" value="Archaea"/>
</dbReference>
<dbReference type="AlphaFoldDB" id="M0DQ75"/>
<organism evidence="2 3">
    <name type="scientific">Halorubrum saccharovorum DSM 1137</name>
    <dbReference type="NCBI Taxonomy" id="1227484"/>
    <lineage>
        <taxon>Archaea</taxon>
        <taxon>Methanobacteriati</taxon>
        <taxon>Methanobacteriota</taxon>
        <taxon>Stenosarchaea group</taxon>
        <taxon>Halobacteria</taxon>
        <taxon>Halobacteriales</taxon>
        <taxon>Haloferacaceae</taxon>
        <taxon>Halorubrum</taxon>
    </lineage>
</organism>
<dbReference type="InterPro" id="IPR023393">
    <property type="entry name" value="START-like_dom_sf"/>
</dbReference>
<accession>M0DQ75</accession>
<evidence type="ECO:0000313" key="2">
    <source>
        <dbReference type="EMBL" id="ELZ36983.1"/>
    </source>
</evidence>
<name>M0DQ75_9EURY</name>
<keyword evidence="3" id="KW-1185">Reference proteome</keyword>
<comment type="caution">
    <text evidence="2">The sequence shown here is derived from an EMBL/GenBank/DDBJ whole genome shotgun (WGS) entry which is preliminary data.</text>
</comment>
<dbReference type="PATRIC" id="fig|1227484.4.peg.2706"/>
<dbReference type="SUPFAM" id="SSF55961">
    <property type="entry name" value="Bet v1-like"/>
    <property type="match status" value="1"/>
</dbReference>
<dbReference type="RefSeq" id="WP_004049978.1">
    <property type="nucleotide sequence ID" value="NZ_AOJE01000066.1"/>
</dbReference>
<dbReference type="Proteomes" id="UP000011514">
    <property type="component" value="Unassembled WGS sequence"/>
</dbReference>
<evidence type="ECO:0000313" key="3">
    <source>
        <dbReference type="Proteomes" id="UP000011514"/>
    </source>
</evidence>
<protein>
    <submittedName>
        <fullName evidence="2">Cyclase/dehydrase</fullName>
    </submittedName>
</protein>
<feature type="region of interest" description="Disordered" evidence="1">
    <location>
        <begin position="91"/>
        <end position="121"/>
    </location>
</feature>
<dbReference type="EMBL" id="AOJE01000066">
    <property type="protein sequence ID" value="ELZ36983.1"/>
    <property type="molecule type" value="Genomic_DNA"/>
</dbReference>
<feature type="compositionally biased region" description="Acidic residues" evidence="1">
    <location>
        <begin position="102"/>
        <end position="118"/>
    </location>
</feature>
<gene>
    <name evidence="2" type="ORF">C471_13756</name>
</gene>
<dbReference type="Pfam" id="PF10604">
    <property type="entry name" value="Polyketide_cyc2"/>
    <property type="match status" value="1"/>
</dbReference>
<dbReference type="Gene3D" id="3.30.530.20">
    <property type="match status" value="1"/>
</dbReference>
<dbReference type="InterPro" id="IPR019587">
    <property type="entry name" value="Polyketide_cyclase/dehydratase"/>
</dbReference>
<reference evidence="2 3" key="1">
    <citation type="journal article" date="2014" name="PLoS Genet.">
        <title>Phylogenetically driven sequencing of extremely halophilic archaea reveals strategies for static and dynamic osmo-response.</title>
        <authorList>
            <person name="Becker E.A."/>
            <person name="Seitzer P.M."/>
            <person name="Tritt A."/>
            <person name="Larsen D."/>
            <person name="Krusor M."/>
            <person name="Yao A.I."/>
            <person name="Wu D."/>
            <person name="Madern D."/>
            <person name="Eisen J.A."/>
            <person name="Darling A.E."/>
            <person name="Facciotti M.T."/>
        </authorList>
    </citation>
    <scope>NUCLEOTIDE SEQUENCE [LARGE SCALE GENOMIC DNA]</scope>
    <source>
        <strain evidence="2 3">DSM 1137</strain>
    </source>
</reference>
<dbReference type="OrthoDB" id="167073at2157"/>
<sequence>MDELVVSTEVYADPEDVYAFLLDFPRYADYSEYLREVRTLEGEGGPGTRYALTFAWWKITYTAHSRVTGVDPPGRIDWEVTKDIDASGCWRVTPATAGDSDSTADDSDDGTDAADPTDDPNPCEVALEVEFDPGSASSDALDLPTLVSFDWVLKKAIPLIRGEAERVVERAVRDLEDSTRDVDLDVYVDSARI</sequence>